<dbReference type="NCBIfam" id="NF011494">
    <property type="entry name" value="PRK14902.1"/>
    <property type="match status" value="1"/>
</dbReference>
<dbReference type="SUPFAM" id="SSF48013">
    <property type="entry name" value="NusB-like"/>
    <property type="match status" value="1"/>
</dbReference>
<dbReference type="CDD" id="cd00620">
    <property type="entry name" value="Methyltransferase_Sun"/>
    <property type="match status" value="1"/>
</dbReference>
<feature type="binding site" evidence="13">
    <location>
        <position position="317"/>
    </location>
    <ligand>
        <name>S-adenosyl-L-methionine</name>
        <dbReference type="ChEBI" id="CHEBI:59789"/>
    </ligand>
</feature>
<feature type="active site" description="Nucleophile" evidence="13">
    <location>
        <position position="388"/>
    </location>
</feature>
<evidence type="ECO:0000256" key="3">
    <source>
        <dbReference type="ARBA" id="ARBA00012140"/>
    </source>
</evidence>
<keyword evidence="5" id="KW-0698">rRNA processing</keyword>
<comment type="function">
    <text evidence="1">Specifically methylates the cytosine at position 967 (m5C967) of 16S rRNA.</text>
</comment>
<comment type="subcellular location">
    <subcellularLocation>
        <location evidence="2">Cytoplasm</location>
    </subcellularLocation>
</comment>
<comment type="caution">
    <text evidence="15">The sequence shown here is derived from an EMBL/GenBank/DDBJ whole genome shotgun (WGS) entry which is preliminary data.</text>
</comment>
<feature type="binding site" evidence="13">
    <location>
        <position position="290"/>
    </location>
    <ligand>
        <name>S-adenosyl-L-methionine</name>
        <dbReference type="ChEBI" id="CHEBI:59789"/>
    </ligand>
</feature>
<gene>
    <name evidence="15" type="primary">rsmB</name>
    <name evidence="15" type="ORF">ACFOUO_06510</name>
</gene>
<dbReference type="InterPro" id="IPR001678">
    <property type="entry name" value="MeTrfase_RsmB-F_NOP2_dom"/>
</dbReference>
<dbReference type="Gene3D" id="3.30.70.1170">
    <property type="entry name" value="Sun protein, domain 3"/>
    <property type="match status" value="1"/>
</dbReference>
<dbReference type="InterPro" id="IPR006027">
    <property type="entry name" value="NusB_RsmB_TIM44"/>
</dbReference>
<sequence>MNNKRTARDIALDILIAADERGAYSNLLLNDALEKSRLTDPRDRGLVTELVYGTIQRRNTLDWIIDSLVRKGGHSLDPWVHQLLRMGLYQLRFLDKIPSRAAVHETVGQAKSRGHKGISGLVNGVLRSYLRRVREWELPAEPDNSRTLALAYSHPEWMVRRMMEAYGQETAVQVMAANNRPPAITLRTNPMKTDRETLIDRLKEAYPQAEVAPSSISEQGIVFSGGGNLAFHPLYREGWYSVQDESSMLVAEVLDPQPGNRGLDGCAAPGGKTAHLAERMKNQGSLLASDIHEHKVGLIETNAARLGLSIIKVCRADLRELPDEAAGSFDFVLLDAPCSGLGVIRRKPDIKWSKTPQEVDSLVRLQRELLEAAAKLVLPGGTLVYSTCTMEPRENEEQVADFLARYPEFCPDPAYLNKLPGTVREQAILGDGSLQILPHQFNSDGFFIARLLRQEG</sequence>
<dbReference type="Proteomes" id="UP001595843">
    <property type="component" value="Unassembled WGS sequence"/>
</dbReference>
<evidence type="ECO:0000256" key="7">
    <source>
        <dbReference type="ARBA" id="ARBA00022679"/>
    </source>
</evidence>
<dbReference type="PROSITE" id="PS51686">
    <property type="entry name" value="SAM_MT_RSMB_NOP"/>
    <property type="match status" value="1"/>
</dbReference>
<keyword evidence="9 13" id="KW-0694">RNA-binding</keyword>
<keyword evidence="8 13" id="KW-0949">S-adenosyl-L-methionine</keyword>
<comment type="catalytic activity">
    <reaction evidence="12">
        <text>cytidine(967) in 16S rRNA + S-adenosyl-L-methionine = 5-methylcytidine(967) in 16S rRNA + S-adenosyl-L-homocysteine + H(+)</text>
        <dbReference type="Rhea" id="RHEA:42748"/>
        <dbReference type="Rhea" id="RHEA-COMP:10219"/>
        <dbReference type="Rhea" id="RHEA-COMP:10220"/>
        <dbReference type="ChEBI" id="CHEBI:15378"/>
        <dbReference type="ChEBI" id="CHEBI:57856"/>
        <dbReference type="ChEBI" id="CHEBI:59789"/>
        <dbReference type="ChEBI" id="CHEBI:74483"/>
        <dbReference type="ChEBI" id="CHEBI:82748"/>
        <dbReference type="EC" id="2.1.1.176"/>
    </reaction>
</comment>
<reference evidence="16" key="1">
    <citation type="journal article" date="2019" name="Int. J. Syst. Evol. Microbiol.">
        <title>The Global Catalogue of Microorganisms (GCM) 10K type strain sequencing project: providing services to taxonomists for standard genome sequencing and annotation.</title>
        <authorList>
            <consortium name="The Broad Institute Genomics Platform"/>
            <consortium name="The Broad Institute Genome Sequencing Center for Infectious Disease"/>
            <person name="Wu L."/>
            <person name="Ma J."/>
        </authorList>
    </citation>
    <scope>NUCLEOTIDE SEQUENCE [LARGE SCALE GENOMIC DNA]</scope>
    <source>
        <strain evidence="16">IBRC-M 10813</strain>
    </source>
</reference>
<dbReference type="PANTHER" id="PTHR22807">
    <property type="entry name" value="NOP2 YEAST -RELATED NOL1/NOP2/FMU SUN DOMAIN-CONTAINING"/>
    <property type="match status" value="1"/>
</dbReference>
<dbReference type="Pfam" id="PF22458">
    <property type="entry name" value="RsmF-B_ferredox"/>
    <property type="match status" value="1"/>
</dbReference>
<dbReference type="EMBL" id="JBHSAP010000009">
    <property type="protein sequence ID" value="MFC4076460.1"/>
    <property type="molecule type" value="Genomic_DNA"/>
</dbReference>
<dbReference type="GO" id="GO:0008168">
    <property type="term" value="F:methyltransferase activity"/>
    <property type="evidence" value="ECO:0007669"/>
    <property type="project" value="UniProtKB-KW"/>
</dbReference>
<dbReference type="EC" id="2.1.1.176" evidence="3"/>
<dbReference type="Gene3D" id="1.10.940.10">
    <property type="entry name" value="NusB-like"/>
    <property type="match status" value="1"/>
</dbReference>
<comment type="similarity">
    <text evidence="13">Belongs to the class I-like SAM-binding methyltransferase superfamily. RsmB/NOP family.</text>
</comment>
<evidence type="ECO:0000256" key="13">
    <source>
        <dbReference type="PROSITE-ProRule" id="PRU01023"/>
    </source>
</evidence>
<evidence type="ECO:0000256" key="4">
    <source>
        <dbReference type="ARBA" id="ARBA00022490"/>
    </source>
</evidence>
<protein>
    <recommendedName>
        <fullName evidence="3">16S rRNA (cytosine(967)-C(5))-methyltransferase</fullName>
        <ecNumber evidence="3">2.1.1.176</ecNumber>
    </recommendedName>
    <alternativeName>
        <fullName evidence="10">16S rRNA m5C967 methyltransferase</fullName>
    </alternativeName>
    <alternativeName>
        <fullName evidence="11">rRNA (cytosine-C(5)-)-methyltransferase RsmB</fullName>
    </alternativeName>
</protein>
<dbReference type="PRINTS" id="PR02008">
    <property type="entry name" value="RCMTFAMILY"/>
</dbReference>
<keyword evidence="16" id="KW-1185">Reference proteome</keyword>
<dbReference type="Gene3D" id="3.40.50.150">
    <property type="entry name" value="Vaccinia Virus protein VP39"/>
    <property type="match status" value="1"/>
</dbReference>
<dbReference type="InterPro" id="IPR048019">
    <property type="entry name" value="RsmB-like_N"/>
</dbReference>
<dbReference type="RefSeq" id="WP_380703424.1">
    <property type="nucleotide sequence ID" value="NZ_JBHSAP010000009.1"/>
</dbReference>
<evidence type="ECO:0000259" key="14">
    <source>
        <dbReference type="PROSITE" id="PS51686"/>
    </source>
</evidence>
<evidence type="ECO:0000256" key="11">
    <source>
        <dbReference type="ARBA" id="ARBA00031088"/>
    </source>
</evidence>
<feature type="domain" description="SAM-dependent MTase RsmB/NOP-type" evidence="14">
    <location>
        <begin position="174"/>
        <end position="454"/>
    </location>
</feature>
<keyword evidence="4" id="KW-0963">Cytoplasm</keyword>
<evidence type="ECO:0000256" key="2">
    <source>
        <dbReference type="ARBA" id="ARBA00004496"/>
    </source>
</evidence>
<evidence type="ECO:0000256" key="5">
    <source>
        <dbReference type="ARBA" id="ARBA00022552"/>
    </source>
</evidence>
<evidence type="ECO:0000256" key="12">
    <source>
        <dbReference type="ARBA" id="ARBA00047283"/>
    </source>
</evidence>
<dbReference type="CDD" id="cd02440">
    <property type="entry name" value="AdoMet_MTases"/>
    <property type="match status" value="1"/>
</dbReference>
<keyword evidence="7 13" id="KW-0808">Transferase</keyword>
<evidence type="ECO:0000256" key="8">
    <source>
        <dbReference type="ARBA" id="ARBA00022691"/>
    </source>
</evidence>
<dbReference type="NCBIfam" id="TIGR00563">
    <property type="entry name" value="rsmB"/>
    <property type="match status" value="1"/>
</dbReference>
<feature type="binding site" evidence="13">
    <location>
        <position position="335"/>
    </location>
    <ligand>
        <name>S-adenosyl-L-methionine</name>
        <dbReference type="ChEBI" id="CHEBI:59789"/>
    </ligand>
</feature>
<dbReference type="InterPro" id="IPR004573">
    <property type="entry name" value="rRNA_ssu_MeTfrase_B"/>
</dbReference>
<dbReference type="Pfam" id="PF01189">
    <property type="entry name" value="Methyltr_RsmB-F"/>
    <property type="match status" value="1"/>
</dbReference>
<dbReference type="InterPro" id="IPR023267">
    <property type="entry name" value="RCMT"/>
</dbReference>
<dbReference type="InterPro" id="IPR035926">
    <property type="entry name" value="NusB-like_sf"/>
</dbReference>
<evidence type="ECO:0000313" key="16">
    <source>
        <dbReference type="Proteomes" id="UP001595843"/>
    </source>
</evidence>
<dbReference type="SUPFAM" id="SSF53335">
    <property type="entry name" value="S-adenosyl-L-methionine-dependent methyltransferases"/>
    <property type="match status" value="1"/>
</dbReference>
<organism evidence="15 16">
    <name type="scientific">Salinithrix halophila</name>
    <dbReference type="NCBI Taxonomy" id="1485204"/>
    <lineage>
        <taxon>Bacteria</taxon>
        <taxon>Bacillati</taxon>
        <taxon>Bacillota</taxon>
        <taxon>Bacilli</taxon>
        <taxon>Bacillales</taxon>
        <taxon>Thermoactinomycetaceae</taxon>
        <taxon>Salinithrix</taxon>
    </lineage>
</organism>
<evidence type="ECO:0000256" key="1">
    <source>
        <dbReference type="ARBA" id="ARBA00002724"/>
    </source>
</evidence>
<dbReference type="GO" id="GO:0032259">
    <property type="term" value="P:methylation"/>
    <property type="evidence" value="ECO:0007669"/>
    <property type="project" value="UniProtKB-KW"/>
</dbReference>
<dbReference type="InterPro" id="IPR029063">
    <property type="entry name" value="SAM-dependent_MTases_sf"/>
</dbReference>
<evidence type="ECO:0000256" key="10">
    <source>
        <dbReference type="ARBA" id="ARBA00030399"/>
    </source>
</evidence>
<evidence type="ECO:0000256" key="6">
    <source>
        <dbReference type="ARBA" id="ARBA00022603"/>
    </source>
</evidence>
<proteinExistence type="inferred from homology"/>
<name>A0ABV8JDB6_9BACL</name>
<evidence type="ECO:0000313" key="15">
    <source>
        <dbReference type="EMBL" id="MFC4076460.1"/>
    </source>
</evidence>
<dbReference type="InterPro" id="IPR049560">
    <property type="entry name" value="MeTrfase_RsmB-F_NOP2_cat"/>
</dbReference>
<dbReference type="InterPro" id="IPR054728">
    <property type="entry name" value="RsmB-like_ferredoxin"/>
</dbReference>
<feature type="binding site" evidence="13">
    <location>
        <begin position="266"/>
        <end position="272"/>
    </location>
    <ligand>
        <name>S-adenosyl-L-methionine</name>
        <dbReference type="ChEBI" id="CHEBI:59789"/>
    </ligand>
</feature>
<accession>A0ABV8JDB6</accession>
<dbReference type="Pfam" id="PF01029">
    <property type="entry name" value="NusB"/>
    <property type="match status" value="1"/>
</dbReference>
<dbReference type="PANTHER" id="PTHR22807:SF53">
    <property type="entry name" value="RIBOSOMAL RNA SMALL SUBUNIT METHYLTRANSFERASE B-RELATED"/>
    <property type="match status" value="1"/>
</dbReference>
<evidence type="ECO:0000256" key="9">
    <source>
        <dbReference type="ARBA" id="ARBA00022884"/>
    </source>
</evidence>
<keyword evidence="6 13" id="KW-0489">Methyltransferase</keyword>